<keyword evidence="6" id="KW-1185">Reference proteome</keyword>
<evidence type="ECO:0000256" key="3">
    <source>
        <dbReference type="ARBA" id="ARBA00023163"/>
    </source>
</evidence>
<evidence type="ECO:0000313" key="6">
    <source>
        <dbReference type="Proteomes" id="UP000297891"/>
    </source>
</evidence>
<dbReference type="InterPro" id="IPR036388">
    <property type="entry name" value="WH-like_DNA-bd_sf"/>
</dbReference>
<sequence>MKNHENCSQFWDILSLIGDKWVVATIGILSDGPQRYNEIKRQIGDVSQRMLTRTLRRLENRGLITRRILNTIPIGVEYKLTPIGRTLVKPLDSLFEWAIKNADKIESITKEEE</sequence>
<dbReference type="GO" id="GO:0003677">
    <property type="term" value="F:DNA binding"/>
    <property type="evidence" value="ECO:0007669"/>
    <property type="project" value="UniProtKB-KW"/>
</dbReference>
<proteinExistence type="predicted"/>
<evidence type="ECO:0000313" key="5">
    <source>
        <dbReference type="EMBL" id="TGK96047.1"/>
    </source>
</evidence>
<organism evidence="5 6">
    <name type="scientific">Leptospira brenneri</name>
    <dbReference type="NCBI Taxonomy" id="2023182"/>
    <lineage>
        <taxon>Bacteria</taxon>
        <taxon>Pseudomonadati</taxon>
        <taxon>Spirochaetota</taxon>
        <taxon>Spirochaetia</taxon>
        <taxon>Leptospirales</taxon>
        <taxon>Leptospiraceae</taxon>
        <taxon>Leptospira</taxon>
    </lineage>
</organism>
<evidence type="ECO:0000256" key="2">
    <source>
        <dbReference type="ARBA" id="ARBA00023125"/>
    </source>
</evidence>
<dbReference type="PANTHER" id="PTHR33204:SF39">
    <property type="entry name" value="TRANSCRIPTIONAL REGULATORY PROTEIN"/>
    <property type="match status" value="1"/>
</dbReference>
<dbReference type="AlphaFoldDB" id="A0A2M9Y600"/>
<dbReference type="Proteomes" id="UP000297891">
    <property type="component" value="Unassembled WGS sequence"/>
</dbReference>
<accession>A0A2M9Y600</accession>
<keyword evidence="2" id="KW-0238">DNA-binding</keyword>
<comment type="caution">
    <text evidence="5">The sequence shown here is derived from an EMBL/GenBank/DDBJ whole genome shotgun (WGS) entry which is preliminary data.</text>
</comment>
<gene>
    <name evidence="5" type="ORF">EHQ30_05320</name>
</gene>
<dbReference type="OrthoDB" id="9791143at2"/>
<dbReference type="InterPro" id="IPR036390">
    <property type="entry name" value="WH_DNA-bd_sf"/>
</dbReference>
<dbReference type="Gene3D" id="1.10.10.10">
    <property type="entry name" value="Winged helix-like DNA-binding domain superfamily/Winged helix DNA-binding domain"/>
    <property type="match status" value="1"/>
</dbReference>
<dbReference type="RefSeq" id="WP_100789001.1">
    <property type="nucleotide sequence ID" value="NZ_NPDQ01000001.1"/>
</dbReference>
<protein>
    <submittedName>
        <fullName evidence="5">Transcriptional regulator</fullName>
    </submittedName>
</protein>
<dbReference type="PROSITE" id="PS51118">
    <property type="entry name" value="HTH_HXLR"/>
    <property type="match status" value="1"/>
</dbReference>
<dbReference type="Pfam" id="PF01638">
    <property type="entry name" value="HxlR"/>
    <property type="match status" value="1"/>
</dbReference>
<dbReference type="EMBL" id="RQFP01000001">
    <property type="protein sequence ID" value="TGK96047.1"/>
    <property type="molecule type" value="Genomic_DNA"/>
</dbReference>
<reference evidence="5" key="1">
    <citation type="journal article" date="2019" name="PLoS Negl. Trop. Dis.">
        <title>Revisiting the worldwide diversity of Leptospira species in the environment.</title>
        <authorList>
            <person name="Vincent A.T."/>
            <person name="Schiettekatte O."/>
            <person name="Bourhy P."/>
            <person name="Veyrier F.J."/>
            <person name="Picardeau M."/>
        </authorList>
    </citation>
    <scope>NUCLEOTIDE SEQUENCE [LARGE SCALE GENOMIC DNA]</scope>
    <source>
        <strain evidence="5">201800277</strain>
    </source>
</reference>
<keyword evidence="1" id="KW-0805">Transcription regulation</keyword>
<dbReference type="InterPro" id="IPR002577">
    <property type="entry name" value="HTH_HxlR"/>
</dbReference>
<evidence type="ECO:0000256" key="1">
    <source>
        <dbReference type="ARBA" id="ARBA00023015"/>
    </source>
</evidence>
<keyword evidence="3" id="KW-0804">Transcription</keyword>
<name>A0A2M9Y600_9LEPT</name>
<evidence type="ECO:0000259" key="4">
    <source>
        <dbReference type="PROSITE" id="PS51118"/>
    </source>
</evidence>
<feature type="domain" description="HTH hxlR-type" evidence="4">
    <location>
        <begin position="7"/>
        <end position="106"/>
    </location>
</feature>
<dbReference type="SUPFAM" id="SSF46785">
    <property type="entry name" value="Winged helix' DNA-binding domain"/>
    <property type="match status" value="1"/>
</dbReference>
<dbReference type="PANTHER" id="PTHR33204">
    <property type="entry name" value="TRANSCRIPTIONAL REGULATOR, MARR FAMILY"/>
    <property type="match status" value="1"/>
</dbReference>